<evidence type="ECO:0000256" key="1">
    <source>
        <dbReference type="ARBA" id="ARBA00004141"/>
    </source>
</evidence>
<evidence type="ECO:0000313" key="7">
    <source>
        <dbReference type="Proteomes" id="UP000197025"/>
    </source>
</evidence>
<dbReference type="OrthoDB" id="9808930at2"/>
<feature type="transmembrane region" description="Helical" evidence="5">
    <location>
        <begin position="91"/>
        <end position="118"/>
    </location>
</feature>
<keyword evidence="3 5" id="KW-1133">Transmembrane helix</keyword>
<dbReference type="InterPro" id="IPR019109">
    <property type="entry name" value="MamF_MmsF"/>
</dbReference>
<keyword evidence="7" id="KW-1185">Reference proteome</keyword>
<dbReference type="EMBL" id="FYEK01000029">
    <property type="protein sequence ID" value="SNB67194.1"/>
    <property type="molecule type" value="Genomic_DNA"/>
</dbReference>
<name>A0A212R538_9CHLR</name>
<keyword evidence="2 5" id="KW-0812">Transmembrane</keyword>
<feature type="transmembrane region" description="Helical" evidence="5">
    <location>
        <begin position="62"/>
        <end position="85"/>
    </location>
</feature>
<evidence type="ECO:0000256" key="2">
    <source>
        <dbReference type="ARBA" id="ARBA00022692"/>
    </source>
</evidence>
<gene>
    <name evidence="6" type="ORF">SAMN02746019_00010530</name>
</gene>
<dbReference type="Pfam" id="PF09685">
    <property type="entry name" value="MamF_MmsF"/>
    <property type="match status" value="1"/>
</dbReference>
<evidence type="ECO:0000313" key="6">
    <source>
        <dbReference type="EMBL" id="SNB67194.1"/>
    </source>
</evidence>
<dbReference type="RefSeq" id="WP_088571466.1">
    <property type="nucleotide sequence ID" value="NZ_FYEK01000029.1"/>
</dbReference>
<feature type="transmembrane region" description="Helical" evidence="5">
    <location>
        <begin position="29"/>
        <end position="50"/>
    </location>
</feature>
<evidence type="ECO:0008006" key="8">
    <source>
        <dbReference type="Google" id="ProtNLM"/>
    </source>
</evidence>
<sequence>MGEAMPLAGPEAGPSAEERQWAMLAHLSVLLNLVTALGGPIAAFLIYLFYRERSRYVASQALQALIFQLFAWVVAGVIAAALWVVSLPLTAVIIGFCLMPVACLASLIPLGALAYGVVGGVACSRGEDFRYWLIGDWVAATFT</sequence>
<evidence type="ECO:0000256" key="5">
    <source>
        <dbReference type="SAM" id="Phobius"/>
    </source>
</evidence>
<reference evidence="7" key="1">
    <citation type="submission" date="2017-06" db="EMBL/GenBank/DDBJ databases">
        <authorList>
            <person name="Varghese N."/>
            <person name="Submissions S."/>
        </authorList>
    </citation>
    <scope>NUCLEOTIDE SEQUENCE [LARGE SCALE GENOMIC DNA]</scope>
    <source>
        <strain evidence="7">JAD2</strain>
    </source>
</reference>
<evidence type="ECO:0000256" key="4">
    <source>
        <dbReference type="ARBA" id="ARBA00023136"/>
    </source>
</evidence>
<evidence type="ECO:0000256" key="3">
    <source>
        <dbReference type="ARBA" id="ARBA00022989"/>
    </source>
</evidence>
<proteinExistence type="predicted"/>
<comment type="subcellular location">
    <subcellularLocation>
        <location evidence="1">Membrane</location>
        <topology evidence="1">Multi-pass membrane protein</topology>
    </subcellularLocation>
</comment>
<dbReference type="Proteomes" id="UP000197025">
    <property type="component" value="Unassembled WGS sequence"/>
</dbReference>
<keyword evidence="4 5" id="KW-0472">Membrane</keyword>
<dbReference type="AlphaFoldDB" id="A0A212R538"/>
<protein>
    <recommendedName>
        <fullName evidence="8">DUF4870 domain-containing protein</fullName>
    </recommendedName>
</protein>
<accession>A0A212R538</accession>
<dbReference type="InParanoid" id="A0A212R538"/>
<organism evidence="6 7">
    <name type="scientific">Thermoflexus hugenholtzii JAD2</name>
    <dbReference type="NCBI Taxonomy" id="877466"/>
    <lineage>
        <taxon>Bacteria</taxon>
        <taxon>Bacillati</taxon>
        <taxon>Chloroflexota</taxon>
        <taxon>Thermoflexia</taxon>
        <taxon>Thermoflexales</taxon>
        <taxon>Thermoflexaceae</taxon>
        <taxon>Thermoflexus</taxon>
    </lineage>
</organism>